<feature type="transmembrane region" description="Helical" evidence="6">
    <location>
        <begin position="33"/>
        <end position="55"/>
    </location>
</feature>
<evidence type="ECO:0000256" key="1">
    <source>
        <dbReference type="ARBA" id="ARBA00004141"/>
    </source>
</evidence>
<evidence type="ECO:0000256" key="3">
    <source>
        <dbReference type="ARBA" id="ARBA00022989"/>
    </source>
</evidence>
<keyword evidence="4 6" id="KW-0472">Membrane</keyword>
<dbReference type="PANTHER" id="PTHR23112:SF37">
    <property type="entry name" value="G PROTEIN-COUPLED RECEPTOR GPR1"/>
    <property type="match status" value="1"/>
</dbReference>
<keyword evidence="9" id="KW-0675">Receptor</keyword>
<feature type="transmembrane region" description="Helical" evidence="6">
    <location>
        <begin position="515"/>
        <end position="536"/>
    </location>
</feature>
<comment type="subcellular location">
    <subcellularLocation>
        <location evidence="1">Membrane</location>
        <topology evidence="1">Multi-pass membrane protein</topology>
    </subcellularLocation>
</comment>
<comment type="caution">
    <text evidence="9">The sequence shown here is derived from an EMBL/GenBank/DDBJ whole genome shotgun (WGS) entry which is preliminary data.</text>
</comment>
<feature type="transmembrane region" description="Helical" evidence="6">
    <location>
        <begin position="145"/>
        <end position="163"/>
    </location>
</feature>
<dbReference type="SUPFAM" id="SSF81321">
    <property type="entry name" value="Family A G protein-coupled receptor-like"/>
    <property type="match status" value="1"/>
</dbReference>
<dbReference type="EMBL" id="MU865335">
    <property type="protein sequence ID" value="KAK4227183.1"/>
    <property type="molecule type" value="Genomic_DNA"/>
</dbReference>
<keyword evidence="3 6" id="KW-1133">Transmembrane helix</keyword>
<feature type="transmembrane region" description="Helical" evidence="6">
    <location>
        <begin position="548"/>
        <end position="570"/>
    </location>
</feature>
<keyword evidence="2 6" id="KW-0812">Transmembrane</keyword>
<dbReference type="GO" id="GO:0004930">
    <property type="term" value="F:G protein-coupled receptor activity"/>
    <property type="evidence" value="ECO:0007669"/>
    <property type="project" value="TreeGrafter"/>
</dbReference>
<reference evidence="9" key="2">
    <citation type="submission" date="2023-05" db="EMBL/GenBank/DDBJ databases">
        <authorList>
            <consortium name="Lawrence Berkeley National Laboratory"/>
            <person name="Steindorff A."/>
            <person name="Hensen N."/>
            <person name="Bonometti L."/>
            <person name="Westerberg I."/>
            <person name="Brannstrom I.O."/>
            <person name="Guillou S."/>
            <person name="Cros-Aarteil S."/>
            <person name="Calhoun S."/>
            <person name="Haridas S."/>
            <person name="Kuo A."/>
            <person name="Mondo S."/>
            <person name="Pangilinan J."/>
            <person name="Riley R."/>
            <person name="Labutti K."/>
            <person name="Andreopoulos B."/>
            <person name="Lipzen A."/>
            <person name="Chen C."/>
            <person name="Yanf M."/>
            <person name="Daum C."/>
            <person name="Ng V."/>
            <person name="Clum A."/>
            <person name="Ohm R."/>
            <person name="Martin F."/>
            <person name="Silar P."/>
            <person name="Natvig D."/>
            <person name="Lalanne C."/>
            <person name="Gautier V."/>
            <person name="Ament-Velasquez S.L."/>
            <person name="Kruys A."/>
            <person name="Hutchinson M.I."/>
            <person name="Powell A.J."/>
            <person name="Barry K."/>
            <person name="Miller A.N."/>
            <person name="Grigoriev I.V."/>
            <person name="Debuchy R."/>
            <person name="Gladieux P."/>
            <person name="Thoren M.H."/>
            <person name="Johannesson H."/>
        </authorList>
    </citation>
    <scope>NUCLEOTIDE SEQUENCE</scope>
    <source>
        <strain evidence="9">CBS 990.96</strain>
    </source>
</reference>
<dbReference type="Pfam" id="PF11970">
    <property type="entry name" value="GPR_Gpa2_C"/>
    <property type="match status" value="1"/>
</dbReference>
<dbReference type="Gene3D" id="1.20.1070.10">
    <property type="entry name" value="Rhodopsin 7-helix transmembrane proteins"/>
    <property type="match status" value="1"/>
</dbReference>
<evidence type="ECO:0000256" key="4">
    <source>
        <dbReference type="ARBA" id="ARBA00023136"/>
    </source>
</evidence>
<feature type="region of interest" description="Disordered" evidence="5">
    <location>
        <begin position="642"/>
        <end position="669"/>
    </location>
</feature>
<evidence type="ECO:0000259" key="7">
    <source>
        <dbReference type="Pfam" id="PF11710"/>
    </source>
</evidence>
<evidence type="ECO:0000259" key="8">
    <source>
        <dbReference type="Pfam" id="PF11970"/>
    </source>
</evidence>
<evidence type="ECO:0000256" key="5">
    <source>
        <dbReference type="SAM" id="MobiDB-lite"/>
    </source>
</evidence>
<feature type="transmembrane region" description="Helical" evidence="6">
    <location>
        <begin position="191"/>
        <end position="211"/>
    </location>
</feature>
<dbReference type="Proteomes" id="UP001301958">
    <property type="component" value="Unassembled WGS sequence"/>
</dbReference>
<feature type="transmembrane region" description="Helical" evidence="6">
    <location>
        <begin position="107"/>
        <end position="133"/>
    </location>
</feature>
<dbReference type="GO" id="GO:0005886">
    <property type="term" value="C:plasma membrane"/>
    <property type="evidence" value="ECO:0007669"/>
    <property type="project" value="TreeGrafter"/>
</dbReference>
<evidence type="ECO:0000256" key="6">
    <source>
        <dbReference type="SAM" id="Phobius"/>
    </source>
</evidence>
<feature type="region of interest" description="Disordered" evidence="5">
    <location>
        <begin position="222"/>
        <end position="242"/>
    </location>
</feature>
<dbReference type="AlphaFoldDB" id="A0AAN7BQC4"/>
<feature type="compositionally biased region" description="Polar residues" evidence="5">
    <location>
        <begin position="222"/>
        <end position="235"/>
    </location>
</feature>
<feature type="transmembrane region" description="Helical" evidence="6">
    <location>
        <begin position="67"/>
        <end position="87"/>
    </location>
</feature>
<dbReference type="PANTHER" id="PTHR23112">
    <property type="entry name" value="G PROTEIN-COUPLED RECEPTOR 157-RELATED"/>
    <property type="match status" value="1"/>
</dbReference>
<organism evidence="9 10">
    <name type="scientific">Podospora fimiseda</name>
    <dbReference type="NCBI Taxonomy" id="252190"/>
    <lineage>
        <taxon>Eukaryota</taxon>
        <taxon>Fungi</taxon>
        <taxon>Dikarya</taxon>
        <taxon>Ascomycota</taxon>
        <taxon>Pezizomycotina</taxon>
        <taxon>Sordariomycetes</taxon>
        <taxon>Sordariomycetidae</taxon>
        <taxon>Sordariales</taxon>
        <taxon>Podosporaceae</taxon>
        <taxon>Podospora</taxon>
    </lineage>
</organism>
<evidence type="ECO:0000313" key="9">
    <source>
        <dbReference type="EMBL" id="KAK4227183.1"/>
    </source>
</evidence>
<name>A0AAN7BQC4_9PEZI</name>
<dbReference type="InterPro" id="IPR022596">
    <property type="entry name" value="GPR1/2/3_C"/>
</dbReference>
<evidence type="ECO:0000313" key="10">
    <source>
        <dbReference type="Proteomes" id="UP001301958"/>
    </source>
</evidence>
<protein>
    <submittedName>
        <fullName evidence="9">G protein-coupled glucose receptor regulating Gpa2-domain-containing protein</fullName>
    </submittedName>
</protein>
<dbReference type="Pfam" id="PF11710">
    <property type="entry name" value="Git3"/>
    <property type="match status" value="1"/>
</dbReference>
<dbReference type="GO" id="GO:0007189">
    <property type="term" value="P:adenylate cyclase-activating G protein-coupled receptor signaling pathway"/>
    <property type="evidence" value="ECO:0007669"/>
    <property type="project" value="TreeGrafter"/>
</dbReference>
<reference evidence="9" key="1">
    <citation type="journal article" date="2023" name="Mol. Phylogenet. Evol.">
        <title>Genome-scale phylogeny and comparative genomics of the fungal order Sordariales.</title>
        <authorList>
            <person name="Hensen N."/>
            <person name="Bonometti L."/>
            <person name="Westerberg I."/>
            <person name="Brannstrom I.O."/>
            <person name="Guillou S."/>
            <person name="Cros-Aarteil S."/>
            <person name="Calhoun S."/>
            <person name="Haridas S."/>
            <person name="Kuo A."/>
            <person name="Mondo S."/>
            <person name="Pangilinan J."/>
            <person name="Riley R."/>
            <person name="LaButti K."/>
            <person name="Andreopoulos B."/>
            <person name="Lipzen A."/>
            <person name="Chen C."/>
            <person name="Yan M."/>
            <person name="Daum C."/>
            <person name="Ng V."/>
            <person name="Clum A."/>
            <person name="Steindorff A."/>
            <person name="Ohm R.A."/>
            <person name="Martin F."/>
            <person name="Silar P."/>
            <person name="Natvig D.O."/>
            <person name="Lalanne C."/>
            <person name="Gautier V."/>
            <person name="Ament-Velasquez S.L."/>
            <person name="Kruys A."/>
            <person name="Hutchinson M.I."/>
            <person name="Powell A.J."/>
            <person name="Barry K."/>
            <person name="Miller A.N."/>
            <person name="Grigoriev I.V."/>
            <person name="Debuchy R."/>
            <person name="Gladieux P."/>
            <person name="Hiltunen Thoren M."/>
            <person name="Johannesson H."/>
        </authorList>
    </citation>
    <scope>NUCLEOTIDE SEQUENCE</scope>
    <source>
        <strain evidence="9">CBS 990.96</strain>
    </source>
</reference>
<evidence type="ECO:0000256" key="2">
    <source>
        <dbReference type="ARBA" id="ARBA00022692"/>
    </source>
</evidence>
<feature type="compositionally biased region" description="Gly residues" evidence="5">
    <location>
        <begin position="706"/>
        <end position="723"/>
    </location>
</feature>
<sequence length="739" mass="83241">MLGLLPLGSISLRMLQARYVPDSEHSQHIVYVLSILSLVFASLSVVSTISTLYWFVKMRRSFRHELILLLVQSDLVKSAAFVVFPIVSMLLGPNGIKSDSAFCQVSGFVLAVGIESSDVAILLIALHSVMYIFRPQSGLYPFRHYAYMVFYLFPVTTACLAFIDGPGYENVGHYCYLRTDNHWSRLALSWIPRYVIFFSIASIYIFIYLYIRKRMDDYGRRSSGSLEATATSTPEPITRAEPRRPSLRIPRISYHGLIPSTPSSHRTSVADTVVQSKSRQASASSVSTVRVENSGGIKNILESPIITITAPSSLPRRASISQQHKRRSIRWSWEGFDQPSVSSRSQNILVEETQDPFSTEVPSPSPPSNLLPISLPPPTAVRAASRRRGLAAEAAISASADDLFSFSEPASPNLFYTPPVRSNWSTTQPNRSSIDATNWSEYLNQQRKKRSFSLPDIFTILRRGHSQSEGQEDETLSSSGRNASLPVRFNPSMFEETTGSVSRHRDKIRRQLRSLFVYPLVYMFVWTFPFISHVMGYDDSVLSNDPQWLLVLGILSLSVQAMVDCFVFTIREQPWRHAKGRGFWESLRKRWWWFGGKGGGQSRRGVTTGRTREEMLVDGRLARQRRAEEIVDERRERIIRVGDGGGNISRHSGRDHRSERRDFAGRGNGQGTREWWDYGAYAFDLEDDDEEEEEGRERSKNDQEEGGGGGTRAGGLWMSGGGSSSSRGIEQLESQRVPV</sequence>
<feature type="domain" description="G protein-coupled receptor GPR1/2/3 C-terminal" evidence="8">
    <location>
        <begin position="504"/>
        <end position="577"/>
    </location>
</feature>
<feature type="compositionally biased region" description="Basic and acidic residues" evidence="5">
    <location>
        <begin position="655"/>
        <end position="664"/>
    </location>
</feature>
<feature type="region of interest" description="Disordered" evidence="5">
    <location>
        <begin position="464"/>
        <end position="484"/>
    </location>
</feature>
<feature type="domain" description="Glucose receptor Git3-like N-terminal" evidence="7">
    <location>
        <begin position="32"/>
        <end position="217"/>
    </location>
</feature>
<gene>
    <name evidence="9" type="ORF">QBC38DRAFT_444002</name>
</gene>
<keyword evidence="10" id="KW-1185">Reference proteome</keyword>
<accession>A0AAN7BQC4</accession>
<dbReference type="InterPro" id="IPR023041">
    <property type="entry name" value="Glucose_rcpt_Git3-like_N"/>
</dbReference>
<proteinExistence type="predicted"/>
<feature type="region of interest" description="Disordered" evidence="5">
    <location>
        <begin position="686"/>
        <end position="739"/>
    </location>
</feature>